<dbReference type="EMBL" id="CVRI01000039">
    <property type="protein sequence ID" value="CRK94653.1"/>
    <property type="molecule type" value="Genomic_DNA"/>
</dbReference>
<sequence length="319" mass="36335">MFSSQKRLESLREHFRTHNKIREQRQHSSKVHTVRWNCDGRKLASGSNDKSVVVFSLDRERLTKDRTFYGHSGTVDQLTWHSKNPDLVATASGDKTVRIWDTRAQKVLSIINTKGENINITWSSDGHTIAVGNKEDLITFIDTRTNKIRAEEKFNFEINEIMWNKTSDQMYLTSGQGCVHILSYPNLEAQHVLKAHPATCICIDFDNTGKYFAIGSADALTSIWDVDELSCVRVLSRLDWPVRTVSFSHDSKLLASASEDHFIDIAFIETGERVCNIKLESATFSIAFHPKQYLLAYACDDKKDESRDAGNFKVYGFSE</sequence>
<gene>
    <name evidence="5" type="primary">putative THO complex subunit 3</name>
    <name evidence="5" type="ORF">CLUMA_CG008153</name>
</gene>
<dbReference type="PANTHER" id="PTHR22839:SF0">
    <property type="entry name" value="THO COMPLEX SUBUNIT 3"/>
    <property type="match status" value="1"/>
</dbReference>
<dbReference type="Pfam" id="PF25174">
    <property type="entry name" value="Beta-prop_THOC3"/>
    <property type="match status" value="1"/>
</dbReference>
<evidence type="ECO:0000256" key="1">
    <source>
        <dbReference type="ARBA" id="ARBA00022574"/>
    </source>
</evidence>
<dbReference type="Proteomes" id="UP000183832">
    <property type="component" value="Unassembled WGS sequence"/>
</dbReference>
<dbReference type="SUPFAM" id="SSF50978">
    <property type="entry name" value="WD40 repeat-like"/>
    <property type="match status" value="1"/>
</dbReference>
<comment type="similarity">
    <text evidence="3">Belongs to the THOC3 family.</text>
</comment>
<keyword evidence="2" id="KW-0677">Repeat</keyword>
<feature type="repeat" description="WD" evidence="4">
    <location>
        <begin position="68"/>
        <end position="110"/>
    </location>
</feature>
<dbReference type="SMART" id="SM00320">
    <property type="entry name" value="WD40"/>
    <property type="match status" value="6"/>
</dbReference>
<dbReference type="PRINTS" id="PR00320">
    <property type="entry name" value="GPROTEINBRPT"/>
</dbReference>
<evidence type="ECO:0000256" key="4">
    <source>
        <dbReference type="PROSITE-ProRule" id="PRU00221"/>
    </source>
</evidence>
<feature type="repeat" description="WD" evidence="4">
    <location>
        <begin position="24"/>
        <end position="65"/>
    </location>
</feature>
<evidence type="ECO:0000256" key="3">
    <source>
        <dbReference type="ARBA" id="ARBA00046343"/>
    </source>
</evidence>
<dbReference type="InterPro" id="IPR036322">
    <property type="entry name" value="WD40_repeat_dom_sf"/>
</dbReference>
<dbReference type="STRING" id="568069.A0A1J1I2Z2"/>
<feature type="repeat" description="WD" evidence="4">
    <location>
        <begin position="193"/>
        <end position="234"/>
    </location>
</feature>
<dbReference type="PROSITE" id="PS50082">
    <property type="entry name" value="WD_REPEATS_2"/>
    <property type="match status" value="3"/>
</dbReference>
<dbReference type="PANTHER" id="PTHR22839">
    <property type="entry name" value="THO COMPLEX SUBUNIT 3 THO3"/>
    <property type="match status" value="1"/>
</dbReference>
<dbReference type="OrthoDB" id="340259at2759"/>
<dbReference type="Gene3D" id="2.130.10.10">
    <property type="entry name" value="YVTN repeat-like/Quinoprotein amine dehydrogenase"/>
    <property type="match status" value="2"/>
</dbReference>
<dbReference type="AlphaFoldDB" id="A0A1J1I2Z2"/>
<dbReference type="InterPro" id="IPR001680">
    <property type="entry name" value="WD40_rpt"/>
</dbReference>
<dbReference type="InterPro" id="IPR015943">
    <property type="entry name" value="WD40/YVTN_repeat-like_dom_sf"/>
</dbReference>
<dbReference type="PROSITE" id="PS00678">
    <property type="entry name" value="WD_REPEATS_1"/>
    <property type="match status" value="1"/>
</dbReference>
<dbReference type="GO" id="GO:0000445">
    <property type="term" value="C:THO complex part of transcription export complex"/>
    <property type="evidence" value="ECO:0007669"/>
    <property type="project" value="TreeGrafter"/>
</dbReference>
<evidence type="ECO:0000313" key="5">
    <source>
        <dbReference type="EMBL" id="CRK94653.1"/>
    </source>
</evidence>
<keyword evidence="6" id="KW-1185">Reference proteome</keyword>
<protein>
    <submittedName>
        <fullName evidence="5">CLUMA_CG008153, isoform A</fullName>
    </submittedName>
</protein>
<name>A0A1J1I2Z2_9DIPT</name>
<proteinExistence type="inferred from homology"/>
<keyword evidence="1 4" id="KW-0853">WD repeat</keyword>
<evidence type="ECO:0000313" key="6">
    <source>
        <dbReference type="Proteomes" id="UP000183832"/>
    </source>
</evidence>
<dbReference type="InterPro" id="IPR040132">
    <property type="entry name" value="Tex1/THOC3"/>
</dbReference>
<dbReference type="GO" id="GO:0006406">
    <property type="term" value="P:mRNA export from nucleus"/>
    <property type="evidence" value="ECO:0007669"/>
    <property type="project" value="InterPro"/>
</dbReference>
<dbReference type="InterPro" id="IPR020472">
    <property type="entry name" value="WD40_PAC1"/>
</dbReference>
<organism evidence="5 6">
    <name type="scientific">Clunio marinus</name>
    <dbReference type="NCBI Taxonomy" id="568069"/>
    <lineage>
        <taxon>Eukaryota</taxon>
        <taxon>Metazoa</taxon>
        <taxon>Ecdysozoa</taxon>
        <taxon>Arthropoda</taxon>
        <taxon>Hexapoda</taxon>
        <taxon>Insecta</taxon>
        <taxon>Pterygota</taxon>
        <taxon>Neoptera</taxon>
        <taxon>Endopterygota</taxon>
        <taxon>Diptera</taxon>
        <taxon>Nematocera</taxon>
        <taxon>Chironomoidea</taxon>
        <taxon>Chironomidae</taxon>
        <taxon>Clunio</taxon>
    </lineage>
</organism>
<dbReference type="FunFam" id="2.130.10.10:FF:001007">
    <property type="entry name" value="THO complex subunit 3"/>
    <property type="match status" value="1"/>
</dbReference>
<dbReference type="InterPro" id="IPR019775">
    <property type="entry name" value="WD40_repeat_CS"/>
</dbReference>
<dbReference type="PROSITE" id="PS50294">
    <property type="entry name" value="WD_REPEATS_REGION"/>
    <property type="match status" value="2"/>
</dbReference>
<evidence type="ECO:0000256" key="2">
    <source>
        <dbReference type="ARBA" id="ARBA00022737"/>
    </source>
</evidence>
<accession>A0A1J1I2Z2</accession>
<reference evidence="5 6" key="1">
    <citation type="submission" date="2015-04" db="EMBL/GenBank/DDBJ databases">
        <authorList>
            <person name="Syromyatnikov M.Y."/>
            <person name="Popov V.N."/>
        </authorList>
    </citation>
    <scope>NUCLEOTIDE SEQUENCE [LARGE SCALE GENOMIC DNA]</scope>
</reference>